<comment type="caution">
    <text evidence="3">The sequence shown here is derived from an EMBL/GenBank/DDBJ whole genome shotgun (WGS) entry which is preliminary data.</text>
</comment>
<evidence type="ECO:0000256" key="1">
    <source>
        <dbReference type="SAM" id="Coils"/>
    </source>
</evidence>
<keyword evidence="1" id="KW-0175">Coiled coil</keyword>
<dbReference type="PANTHER" id="PTHR46585:SF1">
    <property type="entry name" value="CHROMO DOMAIN-CONTAINING PROTEIN"/>
    <property type="match status" value="1"/>
</dbReference>
<dbReference type="Pfam" id="PF00665">
    <property type="entry name" value="rve"/>
    <property type="match status" value="1"/>
</dbReference>
<feature type="coiled-coil region" evidence="1">
    <location>
        <begin position="522"/>
        <end position="549"/>
    </location>
</feature>
<dbReference type="InterPro" id="IPR036397">
    <property type="entry name" value="RNaseH_sf"/>
</dbReference>
<accession>A0A6G0U2L0</accession>
<dbReference type="EMBL" id="VYZN01000009">
    <property type="protein sequence ID" value="KAE9543173.1"/>
    <property type="molecule type" value="Genomic_DNA"/>
</dbReference>
<dbReference type="InterPro" id="IPR001584">
    <property type="entry name" value="Integrase_cat-core"/>
</dbReference>
<dbReference type="AlphaFoldDB" id="A0A6G0U2L0"/>
<evidence type="ECO:0000259" key="2">
    <source>
        <dbReference type="PROSITE" id="PS50994"/>
    </source>
</evidence>
<evidence type="ECO:0000313" key="4">
    <source>
        <dbReference type="Proteomes" id="UP000475862"/>
    </source>
</evidence>
<sequence>MDANGEVLGELIKAKENIKRKYSELKHGKAEIHSLVSDTLSPIIEPLNDLKGYKPLQVQPTSAPPTQEADDYQDFEITDWFKSYDIDKTYGPKINTNGNMYLGKKEIKLVDNTLTIEDSSYPITPGLGNLIFSKSPKLYTSNDLKTYKSILNKTSAHLTADGSKIKKGGNKYTDIIQNLFPSGSGLSVKLQKHNLVYWNDPNELVDRLRLLLASKAAGNTGVSNEILSIFEELREAGLIKPRKNYIRRRVNVYGKNDLWQADLVEMIPYSKKNKGYKYILCVIDCFTKFAWAIALKSKTAKEVSSAMSKILFKRTPKLLQLDNGKEFYNSTFNALMEKHNIHKYLTYSTMKACIVERFNSTLKEKLFREFTARGSHEWVSILPKLINEYNNSKHRTIGMTPVQADTDPTTVKIKQRKIINGKIKFNVGDNVRVSTYKGVFAKGYLPSWFTEILKIVKINETLPTTYQLQDYTGKPIAGCFYSEEILKTNYPNDYLVEKIIRRKGKQIYVKWLDMDVFGSSQSSETKKNISNLEQSIKSYSNKLDKIEHLVESSYKSIIIQEEQTEKLESTCIEITQHMIRGEISLQSIKESIEVLKNTIPAILSRLNTIETKYMVKEMSIVDTETWTTQHWIFKNSKSMQDNKSRKTNKWLERNYHQLSIDYGDVEYEELSRILNSLKFNCIYVKG</sequence>
<reference evidence="3 4" key="1">
    <citation type="submission" date="2019-08" db="EMBL/GenBank/DDBJ databases">
        <title>The genome of the soybean aphid Biotype 1, its phylome, world population structure and adaptation to the North American continent.</title>
        <authorList>
            <person name="Giordano R."/>
            <person name="Donthu R.K."/>
            <person name="Hernandez A.G."/>
            <person name="Wright C.L."/>
            <person name="Zimin A.V."/>
        </authorList>
    </citation>
    <scope>NUCLEOTIDE SEQUENCE [LARGE SCALE GENOMIC DNA]</scope>
    <source>
        <tissue evidence="3">Whole aphids</tissue>
    </source>
</reference>
<dbReference type="OrthoDB" id="6621683at2759"/>
<dbReference type="Proteomes" id="UP000475862">
    <property type="component" value="Unassembled WGS sequence"/>
</dbReference>
<proteinExistence type="predicted"/>
<dbReference type="GO" id="GO:0015074">
    <property type="term" value="P:DNA integration"/>
    <property type="evidence" value="ECO:0007669"/>
    <property type="project" value="InterPro"/>
</dbReference>
<evidence type="ECO:0000313" key="3">
    <source>
        <dbReference type="EMBL" id="KAE9543173.1"/>
    </source>
</evidence>
<organism evidence="3 4">
    <name type="scientific">Aphis glycines</name>
    <name type="common">Soybean aphid</name>
    <dbReference type="NCBI Taxonomy" id="307491"/>
    <lineage>
        <taxon>Eukaryota</taxon>
        <taxon>Metazoa</taxon>
        <taxon>Ecdysozoa</taxon>
        <taxon>Arthropoda</taxon>
        <taxon>Hexapoda</taxon>
        <taxon>Insecta</taxon>
        <taxon>Pterygota</taxon>
        <taxon>Neoptera</taxon>
        <taxon>Paraneoptera</taxon>
        <taxon>Hemiptera</taxon>
        <taxon>Sternorrhyncha</taxon>
        <taxon>Aphidomorpha</taxon>
        <taxon>Aphidoidea</taxon>
        <taxon>Aphididae</taxon>
        <taxon>Aphidini</taxon>
        <taxon>Aphis</taxon>
        <taxon>Aphis</taxon>
    </lineage>
</organism>
<dbReference type="InterPro" id="IPR058520">
    <property type="entry name" value="DUF8207"/>
</dbReference>
<dbReference type="PROSITE" id="PS50994">
    <property type="entry name" value="INTEGRASE"/>
    <property type="match status" value="1"/>
</dbReference>
<name>A0A6G0U2L0_APHGL</name>
<dbReference type="SUPFAM" id="SSF53098">
    <property type="entry name" value="Ribonuclease H-like"/>
    <property type="match status" value="1"/>
</dbReference>
<protein>
    <recommendedName>
        <fullName evidence="2">Integrase catalytic domain-containing protein</fullName>
    </recommendedName>
</protein>
<dbReference type="Pfam" id="PF26634">
    <property type="entry name" value="DUF8207"/>
    <property type="match status" value="1"/>
</dbReference>
<feature type="domain" description="Integrase catalytic" evidence="2">
    <location>
        <begin position="237"/>
        <end position="409"/>
    </location>
</feature>
<dbReference type="GO" id="GO:0003676">
    <property type="term" value="F:nucleic acid binding"/>
    <property type="evidence" value="ECO:0007669"/>
    <property type="project" value="InterPro"/>
</dbReference>
<dbReference type="Gene3D" id="3.30.420.10">
    <property type="entry name" value="Ribonuclease H-like superfamily/Ribonuclease H"/>
    <property type="match status" value="1"/>
</dbReference>
<gene>
    <name evidence="3" type="ORF">AGLY_003084</name>
</gene>
<dbReference type="PANTHER" id="PTHR46585">
    <property type="entry name" value="INTEGRASE CORE DOMAIN CONTAINING PROTEIN"/>
    <property type="match status" value="1"/>
</dbReference>
<keyword evidence="4" id="KW-1185">Reference proteome</keyword>
<dbReference type="InterPro" id="IPR012337">
    <property type="entry name" value="RNaseH-like_sf"/>
</dbReference>